<evidence type="ECO:0000256" key="1">
    <source>
        <dbReference type="ARBA" id="ARBA00022490"/>
    </source>
</evidence>
<dbReference type="Gene3D" id="2.40.30.60">
    <property type="entry name" value="RimM"/>
    <property type="match status" value="1"/>
</dbReference>
<evidence type="ECO:0000259" key="6">
    <source>
        <dbReference type="Pfam" id="PF01782"/>
    </source>
</evidence>
<comment type="subcellular location">
    <subcellularLocation>
        <location evidence="5">Cytoplasm</location>
    </subcellularLocation>
</comment>
<comment type="domain">
    <text evidence="5">The PRC barrel domain binds ribosomal protein uS19.</text>
</comment>
<gene>
    <name evidence="5" type="primary">rimM</name>
    <name evidence="8" type="ORF">SAMN05421823_107243</name>
</gene>
<dbReference type="PANTHER" id="PTHR33692:SF1">
    <property type="entry name" value="RIBOSOME MATURATION FACTOR RIMM"/>
    <property type="match status" value="1"/>
</dbReference>
<dbReference type="Pfam" id="PF01782">
    <property type="entry name" value="RimM"/>
    <property type="match status" value="1"/>
</dbReference>
<reference evidence="8 9" key="1">
    <citation type="submission" date="2016-10" db="EMBL/GenBank/DDBJ databases">
        <authorList>
            <person name="de Groot N.N."/>
        </authorList>
    </citation>
    <scope>NUCLEOTIDE SEQUENCE [LARGE SCALE GENOMIC DNA]</scope>
    <source>
        <strain evidence="8 9">DSM 25186</strain>
    </source>
</reference>
<dbReference type="HAMAP" id="MF_00014">
    <property type="entry name" value="Ribosome_mat_RimM"/>
    <property type="match status" value="1"/>
</dbReference>
<organism evidence="8 9">
    <name type="scientific">Catalinimonas alkaloidigena</name>
    <dbReference type="NCBI Taxonomy" id="1075417"/>
    <lineage>
        <taxon>Bacteria</taxon>
        <taxon>Pseudomonadati</taxon>
        <taxon>Bacteroidota</taxon>
        <taxon>Cytophagia</taxon>
        <taxon>Cytophagales</taxon>
        <taxon>Catalimonadaceae</taxon>
        <taxon>Catalinimonas</taxon>
    </lineage>
</organism>
<feature type="domain" description="Ribosome maturation factor RimM PRC barrel" evidence="7">
    <location>
        <begin position="107"/>
        <end position="173"/>
    </location>
</feature>
<dbReference type="InterPro" id="IPR009000">
    <property type="entry name" value="Transl_B-barrel_sf"/>
</dbReference>
<dbReference type="Pfam" id="PF24986">
    <property type="entry name" value="PRC_RimM"/>
    <property type="match status" value="1"/>
</dbReference>
<keyword evidence="4 5" id="KW-0143">Chaperone</keyword>
<evidence type="ECO:0000256" key="2">
    <source>
        <dbReference type="ARBA" id="ARBA00022517"/>
    </source>
</evidence>
<sequence>MNPEECFLLGTVRKPHGLRGELSIFLDVDDPGRYEHLESVLVELRQEDGSARLIPFFVESMRLTGPLTLMRLEGLGSLEEAEPFRGARLFLPLEALPPLKGDQFYYHEILGFRIVDEAMGPLGEITDVYELPAQDLIVMQYRESEILIPIQDEVVKGVDRTKRELYCHLPDGLLDIYLNS</sequence>
<evidence type="ECO:0000313" key="9">
    <source>
        <dbReference type="Proteomes" id="UP000198510"/>
    </source>
</evidence>
<dbReference type="AlphaFoldDB" id="A0A1G9M2D8"/>
<dbReference type="STRING" id="1075417.SAMN05421823_107243"/>
<dbReference type="GO" id="GO:0042274">
    <property type="term" value="P:ribosomal small subunit biogenesis"/>
    <property type="evidence" value="ECO:0007669"/>
    <property type="project" value="UniProtKB-UniRule"/>
</dbReference>
<dbReference type="EMBL" id="FNFO01000007">
    <property type="protein sequence ID" value="SDL68442.1"/>
    <property type="molecule type" value="Genomic_DNA"/>
</dbReference>
<evidence type="ECO:0000259" key="7">
    <source>
        <dbReference type="Pfam" id="PF24986"/>
    </source>
</evidence>
<accession>A0A1G9M2D8</accession>
<dbReference type="GO" id="GO:0005737">
    <property type="term" value="C:cytoplasm"/>
    <property type="evidence" value="ECO:0007669"/>
    <property type="project" value="UniProtKB-SubCell"/>
</dbReference>
<keyword evidence="3 5" id="KW-0698">rRNA processing</keyword>
<dbReference type="OrthoDB" id="9810331at2"/>
<dbReference type="InterPro" id="IPR036976">
    <property type="entry name" value="RimM_N_sf"/>
</dbReference>
<keyword evidence="1 5" id="KW-0963">Cytoplasm</keyword>
<keyword evidence="2 5" id="KW-0690">Ribosome biogenesis</keyword>
<dbReference type="InterPro" id="IPR056792">
    <property type="entry name" value="PRC_RimM"/>
</dbReference>
<proteinExistence type="inferred from homology"/>
<dbReference type="PANTHER" id="PTHR33692">
    <property type="entry name" value="RIBOSOME MATURATION FACTOR RIMM"/>
    <property type="match status" value="1"/>
</dbReference>
<keyword evidence="9" id="KW-1185">Reference proteome</keyword>
<dbReference type="RefSeq" id="WP_089684651.1">
    <property type="nucleotide sequence ID" value="NZ_FNFO01000007.1"/>
</dbReference>
<dbReference type="InterPro" id="IPR011961">
    <property type="entry name" value="RimM"/>
</dbReference>
<evidence type="ECO:0000256" key="5">
    <source>
        <dbReference type="HAMAP-Rule" id="MF_00014"/>
    </source>
</evidence>
<dbReference type="InterPro" id="IPR011033">
    <property type="entry name" value="PRC_barrel-like_sf"/>
</dbReference>
<dbReference type="GO" id="GO:0043022">
    <property type="term" value="F:ribosome binding"/>
    <property type="evidence" value="ECO:0007669"/>
    <property type="project" value="InterPro"/>
</dbReference>
<dbReference type="NCBIfam" id="TIGR02273">
    <property type="entry name" value="16S_RimM"/>
    <property type="match status" value="1"/>
</dbReference>
<evidence type="ECO:0000256" key="3">
    <source>
        <dbReference type="ARBA" id="ARBA00022552"/>
    </source>
</evidence>
<protein>
    <recommendedName>
        <fullName evidence="5">Ribosome maturation factor RimM</fullName>
    </recommendedName>
</protein>
<evidence type="ECO:0000313" key="8">
    <source>
        <dbReference type="EMBL" id="SDL68442.1"/>
    </source>
</evidence>
<comment type="function">
    <text evidence="5">An accessory protein needed during the final step in the assembly of 30S ribosomal subunit, possibly for assembly of the head region. Essential for efficient processing of 16S rRNA. May be needed both before and after RbfA during the maturation of 16S rRNA. It has affinity for free ribosomal 30S subunits but not for 70S ribosomes.</text>
</comment>
<evidence type="ECO:0000256" key="4">
    <source>
        <dbReference type="ARBA" id="ARBA00023186"/>
    </source>
</evidence>
<dbReference type="InterPro" id="IPR002676">
    <property type="entry name" value="RimM_N"/>
</dbReference>
<comment type="subunit">
    <text evidence="5">Binds ribosomal protein uS19.</text>
</comment>
<name>A0A1G9M2D8_9BACT</name>
<dbReference type="SUPFAM" id="SSF50346">
    <property type="entry name" value="PRC-barrel domain"/>
    <property type="match status" value="1"/>
</dbReference>
<comment type="similarity">
    <text evidence="5">Belongs to the RimM family.</text>
</comment>
<dbReference type="Gene3D" id="2.30.30.240">
    <property type="entry name" value="PRC-barrel domain"/>
    <property type="match status" value="1"/>
</dbReference>
<dbReference type="GO" id="GO:0005840">
    <property type="term" value="C:ribosome"/>
    <property type="evidence" value="ECO:0007669"/>
    <property type="project" value="InterPro"/>
</dbReference>
<dbReference type="Proteomes" id="UP000198510">
    <property type="component" value="Unassembled WGS sequence"/>
</dbReference>
<dbReference type="SUPFAM" id="SSF50447">
    <property type="entry name" value="Translation proteins"/>
    <property type="match status" value="1"/>
</dbReference>
<dbReference type="GO" id="GO:0006364">
    <property type="term" value="P:rRNA processing"/>
    <property type="evidence" value="ECO:0007669"/>
    <property type="project" value="UniProtKB-UniRule"/>
</dbReference>
<feature type="domain" description="RimM N-terminal" evidence="6">
    <location>
        <begin position="9"/>
        <end position="92"/>
    </location>
</feature>